<feature type="transmembrane region" description="Helical" evidence="1">
    <location>
        <begin position="17"/>
        <end position="37"/>
    </location>
</feature>
<reference evidence="2 3" key="1">
    <citation type="submission" date="2017-09" db="EMBL/GenBank/DDBJ databases">
        <authorList>
            <person name="Ehlers B."/>
            <person name="Leendertz F.H."/>
        </authorList>
    </citation>
    <scope>NUCLEOTIDE SEQUENCE [LARGE SCALE GENOMIC DNA]</scope>
    <source>
        <strain evidence="2 3">DSM 46844</strain>
    </source>
</reference>
<dbReference type="EMBL" id="OBDO01000002">
    <property type="protein sequence ID" value="SNX95532.1"/>
    <property type="molecule type" value="Genomic_DNA"/>
</dbReference>
<dbReference type="OrthoDB" id="5198833at2"/>
<feature type="transmembrane region" description="Helical" evidence="1">
    <location>
        <begin position="155"/>
        <end position="174"/>
    </location>
</feature>
<feature type="transmembrane region" description="Helical" evidence="1">
    <location>
        <begin position="43"/>
        <end position="60"/>
    </location>
</feature>
<evidence type="ECO:0000313" key="2">
    <source>
        <dbReference type="EMBL" id="SNX95532.1"/>
    </source>
</evidence>
<organism evidence="2 3">
    <name type="scientific">Geodermatophilus sabuli</name>
    <dbReference type="NCBI Taxonomy" id="1564158"/>
    <lineage>
        <taxon>Bacteria</taxon>
        <taxon>Bacillati</taxon>
        <taxon>Actinomycetota</taxon>
        <taxon>Actinomycetes</taxon>
        <taxon>Geodermatophilales</taxon>
        <taxon>Geodermatophilaceae</taxon>
        <taxon>Geodermatophilus</taxon>
    </lineage>
</organism>
<keyword evidence="3" id="KW-1185">Reference proteome</keyword>
<dbReference type="Proteomes" id="UP000219514">
    <property type="component" value="Unassembled WGS sequence"/>
</dbReference>
<keyword evidence="1" id="KW-1133">Transmembrane helix</keyword>
<accession>A0A285E8X8</accession>
<proteinExistence type="predicted"/>
<feature type="transmembrane region" description="Helical" evidence="1">
    <location>
        <begin position="92"/>
        <end position="108"/>
    </location>
</feature>
<sequence length="273" mass="26596">MTAATLRTGFSARGQHLPAAAAVAAGAALLVLLGEYAGTPGRLAAVAVLQVALVAAWVPATGIEGRAGAPALGLAAAAGADLLVVLPERPELGSLLAVPGLGFLAAVLHQMLRRAPRRQVVGSLAGVVLLLCAVTALAVLVLLDPDGPDAAAATTALLVVGVTLVAGHLVDLVLPRPAIAAGVPSGVVGLVVSVLAGAAVVLARHGTGELADVLPVLLFGLALAGVAALVGLAAGYVVAEGPRTAWAVPLVQAVLPFAACAPVAFSLVLQNAL</sequence>
<feature type="transmembrane region" description="Helical" evidence="1">
    <location>
        <begin position="246"/>
        <end position="269"/>
    </location>
</feature>
<dbReference type="RefSeq" id="WP_097205501.1">
    <property type="nucleotide sequence ID" value="NZ_JACHXB010000003.1"/>
</dbReference>
<feature type="transmembrane region" description="Helical" evidence="1">
    <location>
        <begin position="120"/>
        <end position="143"/>
    </location>
</feature>
<keyword evidence="1" id="KW-0472">Membrane</keyword>
<dbReference type="AlphaFoldDB" id="A0A285E8X8"/>
<keyword evidence="1" id="KW-0812">Transmembrane</keyword>
<name>A0A285E8X8_9ACTN</name>
<gene>
    <name evidence="2" type="ORF">SAMN06893097_102232</name>
</gene>
<evidence type="ECO:0000256" key="1">
    <source>
        <dbReference type="SAM" id="Phobius"/>
    </source>
</evidence>
<feature type="transmembrane region" description="Helical" evidence="1">
    <location>
        <begin position="186"/>
        <end position="204"/>
    </location>
</feature>
<evidence type="ECO:0000313" key="3">
    <source>
        <dbReference type="Proteomes" id="UP000219514"/>
    </source>
</evidence>
<feature type="transmembrane region" description="Helical" evidence="1">
    <location>
        <begin position="216"/>
        <end position="239"/>
    </location>
</feature>
<protein>
    <submittedName>
        <fullName evidence="2">Uncharacterized protein</fullName>
    </submittedName>
</protein>